<dbReference type="EMBL" id="CAUYUJ010020002">
    <property type="protein sequence ID" value="CAK0895170.1"/>
    <property type="molecule type" value="Genomic_DNA"/>
</dbReference>
<organism evidence="2 3">
    <name type="scientific">Prorocentrum cordatum</name>
    <dbReference type="NCBI Taxonomy" id="2364126"/>
    <lineage>
        <taxon>Eukaryota</taxon>
        <taxon>Sar</taxon>
        <taxon>Alveolata</taxon>
        <taxon>Dinophyceae</taxon>
        <taxon>Prorocentrales</taxon>
        <taxon>Prorocentraceae</taxon>
        <taxon>Prorocentrum</taxon>
    </lineage>
</organism>
<keyword evidence="1" id="KW-0472">Membrane</keyword>
<name>A0ABN9X6V7_9DINO</name>
<keyword evidence="3" id="KW-1185">Reference proteome</keyword>
<evidence type="ECO:0000256" key="1">
    <source>
        <dbReference type="SAM" id="Phobius"/>
    </source>
</evidence>
<evidence type="ECO:0000313" key="2">
    <source>
        <dbReference type="EMBL" id="CAK0895170.1"/>
    </source>
</evidence>
<feature type="transmembrane region" description="Helical" evidence="1">
    <location>
        <begin position="52"/>
        <end position="73"/>
    </location>
</feature>
<comment type="caution">
    <text evidence="2">The sequence shown here is derived from an EMBL/GenBank/DDBJ whole genome shotgun (WGS) entry which is preliminary data.</text>
</comment>
<feature type="transmembrane region" description="Helical" evidence="1">
    <location>
        <begin position="79"/>
        <end position="101"/>
    </location>
</feature>
<feature type="transmembrane region" description="Helical" evidence="1">
    <location>
        <begin position="20"/>
        <end position="40"/>
    </location>
</feature>
<reference evidence="2" key="1">
    <citation type="submission" date="2023-10" db="EMBL/GenBank/DDBJ databases">
        <authorList>
            <person name="Chen Y."/>
            <person name="Shah S."/>
            <person name="Dougan E. K."/>
            <person name="Thang M."/>
            <person name="Chan C."/>
        </authorList>
    </citation>
    <scope>NUCLEOTIDE SEQUENCE [LARGE SCALE GENOMIC DNA]</scope>
</reference>
<evidence type="ECO:0000313" key="3">
    <source>
        <dbReference type="Proteomes" id="UP001189429"/>
    </source>
</evidence>
<keyword evidence="1" id="KW-1133">Transmembrane helix</keyword>
<protein>
    <recommendedName>
        <fullName evidence="4">Protein RFT1 homolog</fullName>
    </recommendedName>
</protein>
<sequence>MVGRVVWHFRAGQGALAWRLMLQQMSLVFLFNPLFFNVVMRSFSMWCKPGVARARMAVLSVLTMTFAHFLMWLSWRAVIHALGIYGYIIITITYSSVILLIRCVDTQPRRTADI</sequence>
<dbReference type="Proteomes" id="UP001189429">
    <property type="component" value="Unassembled WGS sequence"/>
</dbReference>
<evidence type="ECO:0008006" key="4">
    <source>
        <dbReference type="Google" id="ProtNLM"/>
    </source>
</evidence>
<gene>
    <name evidence="2" type="ORF">PCOR1329_LOCUS74002</name>
</gene>
<keyword evidence="1" id="KW-0812">Transmembrane</keyword>
<proteinExistence type="predicted"/>
<accession>A0ABN9X6V7</accession>